<evidence type="ECO:0000259" key="1">
    <source>
        <dbReference type="Pfam" id="PF00534"/>
    </source>
</evidence>
<sequence>MNKAIVIGWINKGKPADCGETMKNQLMIHRLEELGVKCRCVDFKNWRRHPWVFLQLIWNLVIHKKDTIIFSTSTVNVYPMMKLMKKVKWKQPTIHWVIGGTLGEKVKNGIFDKDIIGYMDWTIVESNLMVRQLTDCGVKNVFQLPNFKPITYYPNIKERINEWKKEITRPLRFVFLSRIMKEKGCDDIIEAARQLNSTGFKDKYIIDFYGKIAETYKTDFFKKLEPLQNVNYRGFLNLQNEKGYDKLSQYDLMLFPTFWKGEGFAGVFIDALISGVPMIVTDWAHNKQFMSDGETALFIPVHNVPALYDKMKKCIEGCYDIGKMALKCQQNAETYDVNKVITKELLKKLNLV</sequence>
<accession>A0A6N3GSX0</accession>
<gene>
    <name evidence="2" type="primary">gtf1</name>
    <name evidence="2" type="ORF">PCLFYP37_00572</name>
</gene>
<keyword evidence="2" id="KW-0808">Transferase</keyword>
<organism evidence="2">
    <name type="scientific">Paraprevotella clara</name>
    <dbReference type="NCBI Taxonomy" id="454154"/>
    <lineage>
        <taxon>Bacteria</taxon>
        <taxon>Pseudomonadati</taxon>
        <taxon>Bacteroidota</taxon>
        <taxon>Bacteroidia</taxon>
        <taxon>Bacteroidales</taxon>
        <taxon>Prevotellaceae</taxon>
        <taxon>Paraprevotella</taxon>
    </lineage>
</organism>
<dbReference type="EMBL" id="CACRUT010000031">
    <property type="protein sequence ID" value="VYU67120.1"/>
    <property type="molecule type" value="Genomic_DNA"/>
</dbReference>
<dbReference type="GO" id="GO:0016757">
    <property type="term" value="F:glycosyltransferase activity"/>
    <property type="evidence" value="ECO:0007669"/>
    <property type="project" value="InterPro"/>
</dbReference>
<reference evidence="2" key="1">
    <citation type="submission" date="2019-11" db="EMBL/GenBank/DDBJ databases">
        <authorList>
            <person name="Feng L."/>
        </authorList>
    </citation>
    <scope>NUCLEOTIDE SEQUENCE</scope>
    <source>
        <strain evidence="2">PclaraLFYP37</strain>
    </source>
</reference>
<dbReference type="InterPro" id="IPR050194">
    <property type="entry name" value="Glycosyltransferase_grp1"/>
</dbReference>
<dbReference type="InterPro" id="IPR001296">
    <property type="entry name" value="Glyco_trans_1"/>
</dbReference>
<dbReference type="SUPFAM" id="SSF53756">
    <property type="entry name" value="UDP-Glycosyltransferase/glycogen phosphorylase"/>
    <property type="match status" value="1"/>
</dbReference>
<dbReference type="PANTHER" id="PTHR45947:SF3">
    <property type="entry name" value="SULFOQUINOVOSYL TRANSFERASE SQD2"/>
    <property type="match status" value="1"/>
</dbReference>
<feature type="domain" description="Glycosyl transferase family 1" evidence="1">
    <location>
        <begin position="165"/>
        <end position="333"/>
    </location>
</feature>
<name>A0A6N3GSX0_9BACT</name>
<dbReference type="PANTHER" id="PTHR45947">
    <property type="entry name" value="SULFOQUINOVOSYL TRANSFERASE SQD2"/>
    <property type="match status" value="1"/>
</dbReference>
<dbReference type="AlphaFoldDB" id="A0A6N3GSX0"/>
<dbReference type="Pfam" id="PF00534">
    <property type="entry name" value="Glycos_transf_1"/>
    <property type="match status" value="1"/>
</dbReference>
<protein>
    <submittedName>
        <fullName evidence="2">Glycosyltransferase Gtf1</fullName>
    </submittedName>
</protein>
<evidence type="ECO:0000313" key="2">
    <source>
        <dbReference type="EMBL" id="VYU67120.1"/>
    </source>
</evidence>
<proteinExistence type="predicted"/>
<dbReference type="Gene3D" id="3.40.50.2000">
    <property type="entry name" value="Glycogen Phosphorylase B"/>
    <property type="match status" value="2"/>
</dbReference>